<dbReference type="EC" id="4.1.1.65" evidence="11"/>
<dbReference type="NCBIfam" id="NF003680">
    <property type="entry name" value="PRK05305.1-5"/>
    <property type="match status" value="1"/>
</dbReference>
<feature type="chain" id="PRO_5044508484" description="Phosphatidylserine decarboxylase alpha chain" evidence="11">
    <location>
        <begin position="188"/>
        <end position="223"/>
    </location>
</feature>
<keyword evidence="5 11" id="KW-0472">Membrane</keyword>
<comment type="function">
    <text evidence="11">Catalyzes the formation of phosphatidylethanolamine (PtdEtn) from phosphatidylserine (PtdSer).</text>
</comment>
<evidence type="ECO:0000256" key="4">
    <source>
        <dbReference type="ARBA" id="ARBA00023098"/>
    </source>
</evidence>
<evidence type="ECO:0000256" key="11">
    <source>
        <dbReference type="HAMAP-Rule" id="MF_00664"/>
    </source>
</evidence>
<evidence type="ECO:0000256" key="9">
    <source>
        <dbReference type="ARBA" id="ARBA00023264"/>
    </source>
</evidence>
<keyword evidence="3 11" id="KW-0210">Decarboxylase</keyword>
<dbReference type="EMBL" id="LWRY01000011">
    <property type="protein sequence ID" value="OCX75672.1"/>
    <property type="molecule type" value="Genomic_DNA"/>
</dbReference>
<evidence type="ECO:0000313" key="14">
    <source>
        <dbReference type="EMBL" id="OCX75672.1"/>
    </source>
</evidence>
<dbReference type="Pfam" id="PF02666">
    <property type="entry name" value="PS_Dcarbxylase"/>
    <property type="match status" value="1"/>
</dbReference>
<comment type="PTM">
    <text evidence="11">Is synthesized initially as an inactive proenzyme. Formation of the active enzyme involves a self-maturation process in which the active site pyruvoyl group is generated from an internal serine residue via an autocatalytic post-translational modification. Two non-identical subunits are generated from the proenzyme in this reaction, and the pyruvate is formed at the N-terminus of the alpha chain, which is derived from the carboxyl end of the proenzyme. The post-translation cleavage follows an unusual pathway, termed non-hydrolytic serinolysis, in which the side chain hydroxyl group of the serine supplies its oxygen atom to form the C-terminus of the beta chain, while the remainder of the serine residue undergoes an oxidative deamination to produce ammonia and the pyruvoyl prosthetic group on the alpha chain.</text>
</comment>
<dbReference type="Proteomes" id="UP000094893">
    <property type="component" value="Unassembled WGS sequence"/>
</dbReference>
<dbReference type="GO" id="GO:0005886">
    <property type="term" value="C:plasma membrane"/>
    <property type="evidence" value="ECO:0007669"/>
    <property type="project" value="UniProtKB-SubCell"/>
</dbReference>
<dbReference type="OrthoDB" id="9790893at2"/>
<accession>A0A1C2IJI8</accession>
<feature type="site" description="Cleavage (non-hydrolytic); by autocatalysis" evidence="11">
    <location>
        <begin position="187"/>
        <end position="188"/>
    </location>
</feature>
<comment type="pathway">
    <text evidence="11">Phospholipid metabolism; phosphatidylethanolamine biosynthesis; phosphatidylethanolamine from CDP-diacylglycerol: step 2/2.</text>
</comment>
<comment type="subcellular location">
    <subcellularLocation>
        <location evidence="11">Cell membrane</location>
        <topology evidence="11">Peripheral membrane protein</topology>
    </subcellularLocation>
</comment>
<evidence type="ECO:0000256" key="7">
    <source>
        <dbReference type="ARBA" id="ARBA00023209"/>
    </source>
</evidence>
<feature type="modified residue" description="Pyruvic acid (Ser); by autocatalysis" evidence="11">
    <location>
        <position position="188"/>
    </location>
</feature>
<dbReference type="RefSeq" id="WP_024893871.1">
    <property type="nucleotide sequence ID" value="NZ_DAIAWO010000119.1"/>
</dbReference>
<dbReference type="EMBL" id="LWSA01000095">
    <property type="protein sequence ID" value="OCX73747.1"/>
    <property type="molecule type" value="Genomic_DNA"/>
</dbReference>
<keyword evidence="8 11" id="KW-0456">Lyase</keyword>
<reference evidence="13 15" key="1">
    <citation type="journal article" date="2016" name="Int. J. Mol. Sci.">
        <title>Comparative genomics of the extreme acidophile Acidithiobacillus thiooxidans reveals intraspecific divergence and niche adaptation.</title>
        <authorList>
            <person name="Zhang X."/>
            <person name="Feng X."/>
            <person name="Tao J."/>
            <person name="Ma L."/>
            <person name="Xiao Y."/>
            <person name="Liang Y."/>
            <person name="Liu X."/>
            <person name="Yin H."/>
        </authorList>
    </citation>
    <scope>NUCLEOTIDE SEQUENCE [LARGE SCALE GENOMIC DNA]</scope>
    <source>
        <strain evidence="13 15">A02</strain>
        <strain evidence="14">DXS-W</strain>
    </source>
</reference>
<dbReference type="GO" id="GO:0004609">
    <property type="term" value="F:phosphatidylserine decarboxylase activity"/>
    <property type="evidence" value="ECO:0007669"/>
    <property type="project" value="UniProtKB-UniRule"/>
</dbReference>
<evidence type="ECO:0000256" key="5">
    <source>
        <dbReference type="ARBA" id="ARBA00023136"/>
    </source>
</evidence>
<evidence type="ECO:0000256" key="12">
    <source>
        <dbReference type="SAM" id="Phobius"/>
    </source>
</evidence>
<evidence type="ECO:0000313" key="16">
    <source>
        <dbReference type="Proteomes" id="UP000095008"/>
    </source>
</evidence>
<dbReference type="STRING" id="930.GCA_002079865_01352"/>
<keyword evidence="12" id="KW-0812">Transmembrane</keyword>
<dbReference type="HAMAP" id="MF_00664">
    <property type="entry name" value="PS_decarb_PSD_A"/>
    <property type="match status" value="1"/>
</dbReference>
<evidence type="ECO:0000313" key="15">
    <source>
        <dbReference type="Proteomes" id="UP000094893"/>
    </source>
</evidence>
<dbReference type="PANTHER" id="PTHR35809:SF1">
    <property type="entry name" value="ARCHAETIDYLSERINE DECARBOXYLASE PROENZYME-RELATED"/>
    <property type="match status" value="1"/>
</dbReference>
<evidence type="ECO:0000313" key="13">
    <source>
        <dbReference type="EMBL" id="OCX73747.1"/>
    </source>
</evidence>
<comment type="catalytic activity">
    <reaction evidence="11">
        <text>a 1,2-diacyl-sn-glycero-3-phospho-L-serine + H(+) = a 1,2-diacyl-sn-glycero-3-phosphoethanolamine + CO2</text>
        <dbReference type="Rhea" id="RHEA:20828"/>
        <dbReference type="ChEBI" id="CHEBI:15378"/>
        <dbReference type="ChEBI" id="CHEBI:16526"/>
        <dbReference type="ChEBI" id="CHEBI:57262"/>
        <dbReference type="ChEBI" id="CHEBI:64612"/>
        <dbReference type="EC" id="4.1.1.65"/>
    </reaction>
</comment>
<feature type="transmembrane region" description="Helical" evidence="12">
    <location>
        <begin position="20"/>
        <end position="49"/>
    </location>
</feature>
<dbReference type="NCBIfam" id="NF003685">
    <property type="entry name" value="PRK05305.2-5"/>
    <property type="match status" value="1"/>
</dbReference>
<evidence type="ECO:0000256" key="2">
    <source>
        <dbReference type="ARBA" id="ARBA00022516"/>
    </source>
</evidence>
<dbReference type="GO" id="GO:0006646">
    <property type="term" value="P:phosphatidylethanolamine biosynthetic process"/>
    <property type="evidence" value="ECO:0007669"/>
    <property type="project" value="UniProtKB-UniRule"/>
</dbReference>
<keyword evidence="1 11" id="KW-1003">Cell membrane</keyword>
<comment type="cofactor">
    <cofactor evidence="11">
        <name>pyruvate</name>
        <dbReference type="ChEBI" id="CHEBI:15361"/>
    </cofactor>
    <text evidence="11">Binds 1 pyruvoyl group covalently per subunit.</text>
</comment>
<comment type="similarity">
    <text evidence="11">Belongs to the phosphatidylserine decarboxylase family. PSD-A subfamily.</text>
</comment>
<dbReference type="InterPro" id="IPR033175">
    <property type="entry name" value="PSD-A"/>
</dbReference>
<dbReference type="NCBIfam" id="NF003678">
    <property type="entry name" value="PRK05305.1-2"/>
    <property type="match status" value="1"/>
</dbReference>
<keyword evidence="12" id="KW-1133">Transmembrane helix</keyword>
<dbReference type="GeneID" id="60697187"/>
<keyword evidence="4 11" id="KW-0443">Lipid metabolism</keyword>
<dbReference type="Proteomes" id="UP000095008">
    <property type="component" value="Unassembled WGS sequence"/>
</dbReference>
<keyword evidence="7 11" id="KW-0594">Phospholipid biosynthesis</keyword>
<sequence>MKTDYPYPVLAREGWPFLLAFLIIAVVLQIFLTGWWLLLSAFFYLLFLFSLQFFRDPRRPLPDLSSRSVLCPADGRVIAIEQVDDPYLSRPALKISIFMNVFDVHVNRMPVSGHIQNVWYFPGRFFNAALDKASVENERNAIWVKTSGGHDVTVVQVAGLVARRIVCYVRNDHDVASGQRFGFIRFGSRVDTYLPLDTEVQVRIGERVRSGAQCLATLPGSIS</sequence>
<name>A0A1C2IJI8_ACITH</name>
<comment type="subunit">
    <text evidence="11">Heterodimer of a large membrane-associated beta subunit and a small pyruvoyl-containing alpha subunit.</text>
</comment>
<evidence type="ECO:0000256" key="8">
    <source>
        <dbReference type="ARBA" id="ARBA00023239"/>
    </source>
</evidence>
<dbReference type="eggNOG" id="COG0688">
    <property type="taxonomic scope" value="Bacteria"/>
</dbReference>
<comment type="caution">
    <text evidence="13">The sequence shown here is derived from an EMBL/GenBank/DDBJ whole genome shotgun (WGS) entry which is preliminary data.</text>
</comment>
<protein>
    <recommendedName>
        <fullName evidence="11">Phosphatidylserine decarboxylase proenzyme</fullName>
        <ecNumber evidence="11">4.1.1.65</ecNumber>
    </recommendedName>
    <component>
        <recommendedName>
            <fullName evidence="11">Phosphatidylserine decarboxylase alpha chain</fullName>
        </recommendedName>
    </component>
    <component>
        <recommendedName>
            <fullName evidence="11">Phosphatidylserine decarboxylase beta chain</fullName>
        </recommendedName>
    </component>
</protein>
<keyword evidence="10 11" id="KW-0670">Pyruvate</keyword>
<gene>
    <name evidence="11" type="primary">psd</name>
    <name evidence="14" type="ORF">A6M23_01755</name>
    <name evidence="13" type="ORF">A6P07_07505</name>
</gene>
<keyword evidence="2 11" id="KW-0444">Lipid biosynthesis</keyword>
<feature type="active site" description="Schiff-base intermediate with substrate; via pyruvic acid" evidence="11">
    <location>
        <position position="188"/>
    </location>
</feature>
<dbReference type="PANTHER" id="PTHR35809">
    <property type="entry name" value="ARCHAETIDYLSERINE DECARBOXYLASE PROENZYME-RELATED"/>
    <property type="match status" value="1"/>
</dbReference>
<keyword evidence="16" id="KW-1185">Reference proteome</keyword>
<proteinExistence type="inferred from homology"/>
<dbReference type="AlphaFoldDB" id="A0A1C2IJI8"/>
<evidence type="ECO:0000256" key="3">
    <source>
        <dbReference type="ARBA" id="ARBA00022793"/>
    </source>
</evidence>
<feature type="chain" id="PRO_5044508485" description="Phosphatidylserine decarboxylase beta chain" evidence="11">
    <location>
        <begin position="1"/>
        <end position="187"/>
    </location>
</feature>
<dbReference type="UniPathway" id="UPA00558">
    <property type="reaction ID" value="UER00616"/>
</dbReference>
<keyword evidence="6 11" id="KW-0865">Zymogen</keyword>
<dbReference type="InterPro" id="IPR003817">
    <property type="entry name" value="PS_Dcarbxylase"/>
</dbReference>
<evidence type="ECO:0000256" key="6">
    <source>
        <dbReference type="ARBA" id="ARBA00023145"/>
    </source>
</evidence>
<evidence type="ECO:0000256" key="10">
    <source>
        <dbReference type="ARBA" id="ARBA00023317"/>
    </source>
</evidence>
<organism evidence="13 15">
    <name type="scientific">Acidithiobacillus thiooxidans</name>
    <name type="common">Thiobacillus thiooxidans</name>
    <dbReference type="NCBI Taxonomy" id="930"/>
    <lineage>
        <taxon>Bacteria</taxon>
        <taxon>Pseudomonadati</taxon>
        <taxon>Pseudomonadota</taxon>
        <taxon>Acidithiobacillia</taxon>
        <taxon>Acidithiobacillales</taxon>
        <taxon>Acidithiobacillaceae</taxon>
        <taxon>Acidithiobacillus</taxon>
    </lineage>
</organism>
<keyword evidence="9 11" id="KW-1208">Phospholipid metabolism</keyword>
<evidence type="ECO:0000256" key="1">
    <source>
        <dbReference type="ARBA" id="ARBA00022475"/>
    </source>
</evidence>